<dbReference type="EMBL" id="OU342829">
    <property type="protein sequence ID" value="CAG7581476.1"/>
    <property type="molecule type" value="Genomic_DNA"/>
</dbReference>
<proteinExistence type="predicted"/>
<name>A0A8D9CFV4_9VIRU</name>
<sequence length="67" mass="7977">MKYLDKVREQLDCNATEEYRNAYGTYKYSNKQVDDNVDYFERCENAGLSAYKSLLFFGDYLEGDYEI</sequence>
<accession>A0A8D9CFV4</accession>
<gene>
    <name evidence="1" type="ORF">SLAVMIC_00861</name>
</gene>
<organism evidence="1">
    <name type="scientific">uncultured marine phage</name>
    <dbReference type="NCBI Taxonomy" id="707152"/>
    <lineage>
        <taxon>Viruses</taxon>
        <taxon>environmental samples</taxon>
    </lineage>
</organism>
<protein>
    <submittedName>
        <fullName evidence="1">Uncharacterized protein</fullName>
    </submittedName>
</protein>
<evidence type="ECO:0000313" key="1">
    <source>
        <dbReference type="EMBL" id="CAG7581476.1"/>
    </source>
</evidence>
<reference evidence="1" key="1">
    <citation type="submission" date="2021-06" db="EMBL/GenBank/DDBJ databases">
        <authorList>
            <person name="Gannon L."/>
            <person name="Redgwell R T."/>
            <person name="Michniewski S."/>
            <person name="Harrison D C."/>
            <person name="Millard A."/>
        </authorList>
    </citation>
    <scope>NUCLEOTIDE SEQUENCE</scope>
</reference>